<dbReference type="GO" id="GO:0046914">
    <property type="term" value="F:transition metal ion binding"/>
    <property type="evidence" value="ECO:0007669"/>
    <property type="project" value="TreeGrafter"/>
</dbReference>
<evidence type="ECO:0000259" key="4">
    <source>
        <dbReference type="Pfam" id="PF25954"/>
    </source>
</evidence>
<dbReference type="PANTHER" id="PTHR30097">
    <property type="entry name" value="CATION EFFLUX SYSTEM PROTEIN CUSB"/>
    <property type="match status" value="1"/>
</dbReference>
<protein>
    <submittedName>
        <fullName evidence="6">Efflux RND transporter periplasmic adaptor subunit</fullName>
    </submittedName>
</protein>
<dbReference type="InterPro" id="IPR051909">
    <property type="entry name" value="MFP_Cation_Efflux"/>
</dbReference>
<dbReference type="EMBL" id="CP043451">
    <property type="protein sequence ID" value="QEM07127.1"/>
    <property type="molecule type" value="Genomic_DNA"/>
</dbReference>
<feature type="domain" description="CzcB-like C-terminal circularly permuted SH3-like" evidence="5">
    <location>
        <begin position="347"/>
        <end position="401"/>
    </location>
</feature>
<dbReference type="InterPro" id="IPR058791">
    <property type="entry name" value="3HB_CusB"/>
</dbReference>
<dbReference type="InterPro" id="IPR058790">
    <property type="entry name" value="BSH_CusB"/>
</dbReference>
<dbReference type="Pfam" id="PF25975">
    <property type="entry name" value="CzcB_C"/>
    <property type="match status" value="1"/>
</dbReference>
<dbReference type="GO" id="GO:0060003">
    <property type="term" value="P:copper ion export"/>
    <property type="evidence" value="ECO:0007669"/>
    <property type="project" value="TreeGrafter"/>
</dbReference>
<evidence type="ECO:0000259" key="2">
    <source>
        <dbReference type="Pfam" id="PF25869"/>
    </source>
</evidence>
<dbReference type="InterPro" id="IPR058649">
    <property type="entry name" value="CzcB_C"/>
</dbReference>
<dbReference type="AlphaFoldDB" id="A0AAE6JM52"/>
<dbReference type="EMBL" id="CP071880">
    <property type="protein sequence ID" value="QTE50328.1"/>
    <property type="molecule type" value="Genomic_DNA"/>
</dbReference>
<evidence type="ECO:0000313" key="7">
    <source>
        <dbReference type="EMBL" id="QTE50328.1"/>
    </source>
</evidence>
<evidence type="ECO:0000313" key="8">
    <source>
        <dbReference type="Proteomes" id="UP000250557"/>
    </source>
</evidence>
<proteinExistence type="predicted"/>
<keyword evidence="1" id="KW-0813">Transport</keyword>
<dbReference type="Pfam" id="PF25919">
    <property type="entry name" value="BSH_CusB"/>
    <property type="match status" value="1"/>
</dbReference>
<organism evidence="6 8">
    <name type="scientific">Mucilaginibacter rubeus</name>
    <dbReference type="NCBI Taxonomy" id="2027860"/>
    <lineage>
        <taxon>Bacteria</taxon>
        <taxon>Pseudomonadati</taxon>
        <taxon>Bacteroidota</taxon>
        <taxon>Sphingobacteriia</taxon>
        <taxon>Sphingobacteriales</taxon>
        <taxon>Sphingobacteriaceae</taxon>
        <taxon>Mucilaginibacter</taxon>
    </lineage>
</organism>
<name>A0AAE6JM52_9SPHI</name>
<feature type="domain" description="CusB-like barrel-sandwich hybrid" evidence="3">
    <location>
        <begin position="115"/>
        <end position="215"/>
    </location>
</feature>
<dbReference type="Gene3D" id="2.40.30.170">
    <property type="match status" value="1"/>
</dbReference>
<feature type="domain" description="CusB-like beta-barrel" evidence="4">
    <location>
        <begin position="264"/>
        <end position="334"/>
    </location>
</feature>
<keyword evidence="9" id="KW-1185">Reference proteome</keyword>
<dbReference type="Pfam" id="PF25869">
    <property type="entry name" value="3HB_CusB"/>
    <property type="match status" value="1"/>
</dbReference>
<evidence type="ECO:0000313" key="9">
    <source>
        <dbReference type="Proteomes" id="UP000663940"/>
    </source>
</evidence>
<accession>A0AAE6JM52</accession>
<sequence>MKKNKITLIILSVLVILASAAWIYVKYMRQKSHPLKPDTMANMDMGDKGQMDMDMPMPGKETNSPAIDTKLGLLLKPTNEYVLSNIPTTSIQNKTQDIAINAFGRIAYDTRQVGSISARITGRIVKLYVRYRFQKVNKGQKVMDIYSPEIVTDEQNLLYLLKNDPENAPFITAAKEKLLLLGMREEQLAQVIRSQKADFTISVYSPYSGHIHEASTQGTEEMPSAQPGEMKNIALITEELPLKEGMYVQQGQPVFSVFDPGKAWAILNFFADKQAIIKKGSPVRIVPETAPGKSFQATIDYIEPFYRKDSKTVTARVYFDNTKLKIPVGSQVSAVITSKNPNTSWLPSDALVSLGMDKVVFVKYLTGFKAHRVITGLTNDKSIQILSGLSVKDTVAANAQYLMDSESFIKVNE</sequence>
<evidence type="ECO:0000313" key="6">
    <source>
        <dbReference type="EMBL" id="QEM07127.1"/>
    </source>
</evidence>
<feature type="domain" description="CusB-like three alpha-helical bundle" evidence="2">
    <location>
        <begin position="154"/>
        <end position="197"/>
    </location>
</feature>
<evidence type="ECO:0000256" key="1">
    <source>
        <dbReference type="ARBA" id="ARBA00022448"/>
    </source>
</evidence>
<dbReference type="PANTHER" id="PTHR30097:SF15">
    <property type="entry name" value="CATION EFFLUX SYSTEM PROTEIN CUSB"/>
    <property type="match status" value="1"/>
</dbReference>
<dbReference type="GO" id="GO:0030288">
    <property type="term" value="C:outer membrane-bounded periplasmic space"/>
    <property type="evidence" value="ECO:0007669"/>
    <property type="project" value="TreeGrafter"/>
</dbReference>
<gene>
    <name evidence="6" type="ORF">DIU31_027815</name>
    <name evidence="7" type="ORF">J3L21_33205</name>
</gene>
<evidence type="ECO:0000259" key="3">
    <source>
        <dbReference type="Pfam" id="PF25919"/>
    </source>
</evidence>
<evidence type="ECO:0000259" key="5">
    <source>
        <dbReference type="Pfam" id="PF25975"/>
    </source>
</evidence>
<dbReference type="Pfam" id="PF25954">
    <property type="entry name" value="Beta-barrel_RND_2"/>
    <property type="match status" value="1"/>
</dbReference>
<dbReference type="GO" id="GO:0015679">
    <property type="term" value="P:plasma membrane copper ion transport"/>
    <property type="evidence" value="ECO:0007669"/>
    <property type="project" value="TreeGrafter"/>
</dbReference>
<dbReference type="Proteomes" id="UP000250557">
    <property type="component" value="Chromosome"/>
</dbReference>
<dbReference type="Gene3D" id="2.40.420.20">
    <property type="match status" value="1"/>
</dbReference>
<reference evidence="7 9" key="2">
    <citation type="submission" date="2021-03" db="EMBL/GenBank/DDBJ databases">
        <title>Mucilaginibacter strains isolated from gold and copper mining confer multi heavy-metal resistance.</title>
        <authorList>
            <person name="Li Y."/>
        </authorList>
    </citation>
    <scope>NUCLEOTIDE SEQUENCE [LARGE SCALE GENOMIC DNA]</scope>
    <source>
        <strain evidence="7 9">P2-4</strain>
    </source>
</reference>
<dbReference type="InterPro" id="IPR058792">
    <property type="entry name" value="Beta-barrel_RND_2"/>
</dbReference>
<dbReference type="Proteomes" id="UP000663940">
    <property type="component" value="Chromosome"/>
</dbReference>
<dbReference type="RefSeq" id="WP_112658764.1">
    <property type="nucleotide sequence ID" value="NZ_CP043451.1"/>
</dbReference>
<reference evidence="6 8" key="1">
    <citation type="submission" date="2019-08" db="EMBL/GenBank/DDBJ databases">
        <title>Comparative genome analysis confer to the adaptation heavy metal polluted environment.</title>
        <authorList>
            <person name="Li Y."/>
        </authorList>
    </citation>
    <scope>NUCLEOTIDE SEQUENCE [LARGE SCALE GENOMIC DNA]</scope>
    <source>
        <strain evidence="6 8">P2</strain>
    </source>
</reference>